<organism evidence="1 2">
    <name type="scientific">Blastococcus colisei</name>
    <dbReference type="NCBI Taxonomy" id="1564162"/>
    <lineage>
        <taxon>Bacteria</taxon>
        <taxon>Bacillati</taxon>
        <taxon>Actinomycetota</taxon>
        <taxon>Actinomycetes</taxon>
        <taxon>Geodermatophilales</taxon>
        <taxon>Geodermatophilaceae</taxon>
        <taxon>Blastococcus</taxon>
    </lineage>
</organism>
<proteinExistence type="predicted"/>
<protein>
    <submittedName>
        <fullName evidence="1">Uncharacterized protein</fullName>
    </submittedName>
</protein>
<dbReference type="Proteomes" id="UP000319865">
    <property type="component" value="Unassembled WGS sequence"/>
</dbReference>
<sequence length="30" mass="3103">MSSGEAGEALQAATEIVAQADQLLPRLGLY</sequence>
<name>A0A543P268_9ACTN</name>
<dbReference type="AlphaFoldDB" id="A0A543P268"/>
<dbReference type="EMBL" id="VFQE01000002">
    <property type="protein sequence ID" value="TQN38168.1"/>
    <property type="molecule type" value="Genomic_DNA"/>
</dbReference>
<reference evidence="1 2" key="1">
    <citation type="submission" date="2019-06" db="EMBL/GenBank/DDBJ databases">
        <title>Sequencing the genomes of 1000 actinobacteria strains.</title>
        <authorList>
            <person name="Klenk H.-P."/>
        </authorList>
    </citation>
    <scope>NUCLEOTIDE SEQUENCE [LARGE SCALE GENOMIC DNA]</scope>
    <source>
        <strain evidence="1 2">DSM 46837</strain>
    </source>
</reference>
<evidence type="ECO:0000313" key="2">
    <source>
        <dbReference type="Proteomes" id="UP000319865"/>
    </source>
</evidence>
<accession>A0A543P268</accession>
<evidence type="ECO:0000313" key="1">
    <source>
        <dbReference type="EMBL" id="TQN38168.1"/>
    </source>
</evidence>
<comment type="caution">
    <text evidence="1">The sequence shown here is derived from an EMBL/GenBank/DDBJ whole genome shotgun (WGS) entry which is preliminary data.</text>
</comment>
<keyword evidence="2" id="KW-1185">Reference proteome</keyword>
<gene>
    <name evidence="1" type="ORF">FHU33_4854</name>
</gene>